<dbReference type="EMBL" id="JAGSOY010000005">
    <property type="protein sequence ID" value="MBU2710249.1"/>
    <property type="molecule type" value="Genomic_DNA"/>
</dbReference>
<gene>
    <name evidence="1" type="ORF">KCG35_04185</name>
</gene>
<keyword evidence="2" id="KW-1185">Reference proteome</keyword>
<comment type="caution">
    <text evidence="1">The sequence shown here is derived from an EMBL/GenBank/DDBJ whole genome shotgun (WGS) entry which is preliminary data.</text>
</comment>
<proteinExistence type="predicted"/>
<evidence type="ECO:0000313" key="1">
    <source>
        <dbReference type="EMBL" id="MBU2710249.1"/>
    </source>
</evidence>
<reference evidence="1 2" key="1">
    <citation type="submission" date="2021-04" db="EMBL/GenBank/DDBJ databases">
        <authorList>
            <person name="Pira H."/>
            <person name="Risdian C."/>
            <person name="Wink J."/>
        </authorList>
    </citation>
    <scope>NUCLEOTIDE SEQUENCE [LARGE SCALE GENOMIC DNA]</scope>
    <source>
        <strain evidence="1 2">WH53</strain>
    </source>
</reference>
<dbReference type="RefSeq" id="WP_215818406.1">
    <property type="nucleotide sequence ID" value="NZ_JAGSOY010000005.1"/>
</dbReference>
<sequence>MTSWKRKKFNQHLMEKLFDKLGLSLSIQKVAQVYEQLSDYGAMAA</sequence>
<name>A0ABS5Z8B8_9GAMM</name>
<organism evidence="1 2">
    <name type="scientific">Zooshikella harenae</name>
    <dbReference type="NCBI Taxonomy" id="2827238"/>
    <lineage>
        <taxon>Bacteria</taxon>
        <taxon>Pseudomonadati</taxon>
        <taxon>Pseudomonadota</taxon>
        <taxon>Gammaproteobacteria</taxon>
        <taxon>Oceanospirillales</taxon>
        <taxon>Zooshikellaceae</taxon>
        <taxon>Zooshikella</taxon>
    </lineage>
</organism>
<dbReference type="Proteomes" id="UP000690515">
    <property type="component" value="Unassembled WGS sequence"/>
</dbReference>
<protein>
    <submittedName>
        <fullName evidence="1">Uncharacterized protein</fullName>
    </submittedName>
</protein>
<accession>A0ABS5Z8B8</accession>
<evidence type="ECO:0000313" key="2">
    <source>
        <dbReference type="Proteomes" id="UP000690515"/>
    </source>
</evidence>